<dbReference type="Gene3D" id="1.10.20.10">
    <property type="entry name" value="Histone, subunit A"/>
    <property type="match status" value="1"/>
</dbReference>
<feature type="compositionally biased region" description="Polar residues" evidence="7">
    <location>
        <begin position="27"/>
        <end position="41"/>
    </location>
</feature>
<reference evidence="10" key="1">
    <citation type="submission" date="2023-01" db="EMBL/GenBank/DDBJ databases">
        <title>Key to firefly adult light organ development and bioluminescence: homeobox transcription factors regulate luciferase expression and transportation to peroxisome.</title>
        <authorList>
            <person name="Fu X."/>
        </authorList>
    </citation>
    <scope>NUCLEOTIDE SEQUENCE [LARGE SCALE GENOMIC DNA]</scope>
</reference>
<dbReference type="InterPro" id="IPR009072">
    <property type="entry name" value="Histone-fold"/>
</dbReference>
<dbReference type="GO" id="GO:0046982">
    <property type="term" value="F:protein heterodimerization activity"/>
    <property type="evidence" value="ECO:0007669"/>
    <property type="project" value="InterPro"/>
</dbReference>
<evidence type="ECO:0000256" key="4">
    <source>
        <dbReference type="ARBA" id="ARBA00023163"/>
    </source>
</evidence>
<evidence type="ECO:0000259" key="8">
    <source>
        <dbReference type="Pfam" id="PF02969"/>
    </source>
</evidence>
<dbReference type="GO" id="GO:0000124">
    <property type="term" value="C:SAGA complex"/>
    <property type="evidence" value="ECO:0007669"/>
    <property type="project" value="InterPro"/>
</dbReference>
<keyword evidence="5" id="KW-0539">Nucleus</keyword>
<comment type="similarity">
    <text evidence="2">Belongs to the TAF6 family.</text>
</comment>
<proteinExistence type="inferred from homology"/>
<keyword evidence="10" id="KW-1185">Reference proteome</keyword>
<evidence type="ECO:0000256" key="2">
    <source>
        <dbReference type="ARBA" id="ARBA00007688"/>
    </source>
</evidence>
<dbReference type="GO" id="GO:0051123">
    <property type="term" value="P:RNA polymerase II preinitiation complex assembly"/>
    <property type="evidence" value="ECO:0007669"/>
    <property type="project" value="TreeGrafter"/>
</dbReference>
<organism evidence="9 10">
    <name type="scientific">Aquatica leii</name>
    <dbReference type="NCBI Taxonomy" id="1421715"/>
    <lineage>
        <taxon>Eukaryota</taxon>
        <taxon>Metazoa</taxon>
        <taxon>Ecdysozoa</taxon>
        <taxon>Arthropoda</taxon>
        <taxon>Hexapoda</taxon>
        <taxon>Insecta</taxon>
        <taxon>Pterygota</taxon>
        <taxon>Neoptera</taxon>
        <taxon>Endopterygota</taxon>
        <taxon>Coleoptera</taxon>
        <taxon>Polyphaga</taxon>
        <taxon>Elateriformia</taxon>
        <taxon>Elateroidea</taxon>
        <taxon>Lampyridae</taxon>
        <taxon>Luciolinae</taxon>
        <taxon>Aquatica</taxon>
    </lineage>
</organism>
<feature type="compositionally biased region" description="Low complexity" evidence="7">
    <location>
        <begin position="1"/>
        <end position="12"/>
    </location>
</feature>
<evidence type="ECO:0000256" key="6">
    <source>
        <dbReference type="ARBA" id="ARBA00040091"/>
    </source>
</evidence>
<evidence type="ECO:0000256" key="1">
    <source>
        <dbReference type="ARBA" id="ARBA00004123"/>
    </source>
</evidence>
<evidence type="ECO:0000256" key="3">
    <source>
        <dbReference type="ARBA" id="ARBA00023015"/>
    </source>
</evidence>
<dbReference type="InterPro" id="IPR037796">
    <property type="entry name" value="TAF6"/>
</dbReference>
<name>A0AAN7SJW1_9COLE</name>
<dbReference type="GO" id="GO:0046695">
    <property type="term" value="C:SLIK (SAGA-like) complex"/>
    <property type="evidence" value="ECO:0007669"/>
    <property type="project" value="InterPro"/>
</dbReference>
<dbReference type="GO" id="GO:0016251">
    <property type="term" value="F:RNA polymerase II general transcription initiation factor activity"/>
    <property type="evidence" value="ECO:0007669"/>
    <property type="project" value="InterPro"/>
</dbReference>
<sequence>MKPSSSKVGNSSKSKKNSKDREKRKSQTAQEPTIQQNSEKGSPNKDNFRKFSGYGIEELTIITEQSVNEHLTEEVCVAFIEDINYKLRHIIYEAIVKARLSSRNHITSSDIDDTFESLQIEKIYGAEKDPVWVPLGDQNLYYLDDQKINLINLAEEPVAYLQPEEPIITRKWLPETKEVGGHLKQYFTIMCEAIVDKDEKIYQVALGDIKKNTSIGPIIEWFYHFGYFLLSKDITYDSLTLRALKLIKALEFNPVSSFIISDKQIMLLTRLLLQRLLRFFSNSELIKPICQILALLCKRIPVRVMILKKMIAKFPEVRDVFPLPIICAVNYLGVDAFGAILIPHLKSLLVIMETQREPDFILEMLRSYNIICIERQNTNKFCDRFYDVFGEAIIPYWKYPRVVSDQETDSSRPDYWLYTKGQLLRSRRKIPPKEKRKLKKIHIEEAFPEQEDDIIKVEKVDYDYENKAEEISVKPSITFLFHSCAPAVGRLRFLKLSSPVLLQNVETQVTIGKRSLLSPILKTFKTPSTCKSHTLMYHNL</sequence>
<gene>
    <name evidence="9" type="ORF">RN001_006533</name>
</gene>
<comment type="caution">
    <text evidence="9">The sequence shown here is derived from an EMBL/GenBank/DDBJ whole genome shotgun (WGS) entry which is preliminary data.</text>
</comment>
<dbReference type="GO" id="GO:0003713">
    <property type="term" value="F:transcription coactivator activity"/>
    <property type="evidence" value="ECO:0007669"/>
    <property type="project" value="TreeGrafter"/>
</dbReference>
<evidence type="ECO:0000313" key="10">
    <source>
        <dbReference type="Proteomes" id="UP001353858"/>
    </source>
</evidence>
<protein>
    <recommendedName>
        <fullName evidence="6">Transcription initiation factor TFIID subunit 6</fullName>
    </recommendedName>
</protein>
<comment type="subcellular location">
    <subcellularLocation>
        <location evidence="1">Nucleus</location>
    </subcellularLocation>
</comment>
<keyword evidence="4" id="KW-0804">Transcription</keyword>
<dbReference type="AlphaFoldDB" id="A0AAN7SJW1"/>
<feature type="region of interest" description="Disordered" evidence="7">
    <location>
        <begin position="1"/>
        <end position="47"/>
    </location>
</feature>
<dbReference type="Proteomes" id="UP001353858">
    <property type="component" value="Unassembled WGS sequence"/>
</dbReference>
<dbReference type="PANTHER" id="PTHR10221">
    <property type="entry name" value="TRANSCRIPTION INITIATION FACTOR TFIID SUBUNIT 6"/>
    <property type="match status" value="1"/>
</dbReference>
<dbReference type="Pfam" id="PF02969">
    <property type="entry name" value="TAF"/>
    <property type="match status" value="1"/>
</dbReference>
<dbReference type="GO" id="GO:0005669">
    <property type="term" value="C:transcription factor TFIID complex"/>
    <property type="evidence" value="ECO:0007669"/>
    <property type="project" value="InterPro"/>
</dbReference>
<feature type="domain" description="TATA box binding protein associated factor (TAF) histone-like fold" evidence="8">
    <location>
        <begin position="69"/>
        <end position="113"/>
    </location>
</feature>
<dbReference type="InterPro" id="IPR004823">
    <property type="entry name" value="TAF_TATA-bd_Histone-like_dom"/>
</dbReference>
<evidence type="ECO:0000256" key="5">
    <source>
        <dbReference type="ARBA" id="ARBA00023242"/>
    </source>
</evidence>
<dbReference type="EMBL" id="JARPUR010000002">
    <property type="protein sequence ID" value="KAK4883214.1"/>
    <property type="molecule type" value="Genomic_DNA"/>
</dbReference>
<keyword evidence="3" id="KW-0805">Transcription regulation</keyword>
<accession>A0AAN7SJW1</accession>
<evidence type="ECO:0000256" key="7">
    <source>
        <dbReference type="SAM" id="MobiDB-lite"/>
    </source>
</evidence>
<evidence type="ECO:0000313" key="9">
    <source>
        <dbReference type="EMBL" id="KAK4883214.1"/>
    </source>
</evidence>
<dbReference type="PANTHER" id="PTHR10221:SF9">
    <property type="entry name" value="TRANSCRIPTION INITIATION FACTOR TFIID SUBUNIT 6"/>
    <property type="match status" value="1"/>
</dbReference>